<dbReference type="Pfam" id="PF01127">
    <property type="entry name" value="Sdh_cyt"/>
    <property type="match status" value="1"/>
</dbReference>
<dbReference type="GO" id="GO:0016020">
    <property type="term" value="C:membrane"/>
    <property type="evidence" value="ECO:0007669"/>
    <property type="project" value="UniProtKB-SubCell"/>
</dbReference>
<evidence type="ECO:0000256" key="2">
    <source>
        <dbReference type="ARBA" id="ARBA00022617"/>
    </source>
</evidence>
<evidence type="ECO:0000256" key="4">
    <source>
        <dbReference type="ARBA" id="ARBA00022723"/>
    </source>
</evidence>
<dbReference type="InterPro" id="IPR000701">
    <property type="entry name" value="SuccDH_FuR_B_TM-su"/>
</dbReference>
<name>A0A075FZ40_9ARCH</name>
<feature type="transmembrane region" description="Helical" evidence="8">
    <location>
        <begin position="12"/>
        <end position="34"/>
    </location>
</feature>
<keyword evidence="3 8" id="KW-0812">Transmembrane</keyword>
<evidence type="ECO:0000256" key="8">
    <source>
        <dbReference type="SAM" id="Phobius"/>
    </source>
</evidence>
<organism evidence="9">
    <name type="scientific">uncultured marine thaumarchaeote AD1000_82_B05</name>
    <dbReference type="NCBI Taxonomy" id="1455944"/>
    <lineage>
        <taxon>Archaea</taxon>
        <taxon>Nitrososphaerota</taxon>
        <taxon>environmental samples</taxon>
    </lineage>
</organism>
<comment type="subcellular location">
    <subcellularLocation>
        <location evidence="1">Membrane</location>
    </subcellularLocation>
</comment>
<accession>A0A075FZ40</accession>
<dbReference type="EMBL" id="KF900484">
    <property type="protein sequence ID" value="AIE96593.1"/>
    <property type="molecule type" value="Genomic_DNA"/>
</dbReference>
<sequence length="119" mass="13154">MSSIMRESHIMKIHYLTALVAVGFVIIHIMIRFTHGSFANSLEFESVIANYKSIPYAVVLEAMLILISVHGFNGLRIILLELKQGNAYERAVTYGCLAAMIALIAYGSRTIIMASMGMV</sequence>
<keyword evidence="4" id="KW-0479">Metal-binding</keyword>
<feature type="transmembrane region" description="Helical" evidence="8">
    <location>
        <begin position="91"/>
        <end position="112"/>
    </location>
</feature>
<keyword evidence="6" id="KW-0408">Iron</keyword>
<evidence type="ECO:0000256" key="3">
    <source>
        <dbReference type="ARBA" id="ARBA00022692"/>
    </source>
</evidence>
<evidence type="ECO:0000256" key="7">
    <source>
        <dbReference type="ARBA" id="ARBA00023136"/>
    </source>
</evidence>
<dbReference type="GO" id="GO:0046872">
    <property type="term" value="F:metal ion binding"/>
    <property type="evidence" value="ECO:0007669"/>
    <property type="project" value="UniProtKB-KW"/>
</dbReference>
<dbReference type="Gene3D" id="1.20.1300.10">
    <property type="entry name" value="Fumarate reductase/succinate dehydrogenase, transmembrane subunit"/>
    <property type="match status" value="1"/>
</dbReference>
<keyword evidence="5 8" id="KW-1133">Transmembrane helix</keyword>
<dbReference type="SUPFAM" id="SSF81343">
    <property type="entry name" value="Fumarate reductase respiratory complex transmembrane subunits"/>
    <property type="match status" value="1"/>
</dbReference>
<proteinExistence type="predicted"/>
<evidence type="ECO:0000256" key="1">
    <source>
        <dbReference type="ARBA" id="ARBA00004370"/>
    </source>
</evidence>
<protein>
    <submittedName>
        <fullName evidence="9">Succinate dehydrogenase cytochrome b556 subunit (SdhC)</fullName>
    </submittedName>
</protein>
<dbReference type="AlphaFoldDB" id="A0A075FZ40"/>
<gene>
    <name evidence="9" type="primary">sdhC</name>
</gene>
<evidence type="ECO:0000313" key="9">
    <source>
        <dbReference type="EMBL" id="AIE96593.1"/>
    </source>
</evidence>
<evidence type="ECO:0000256" key="5">
    <source>
        <dbReference type="ARBA" id="ARBA00022989"/>
    </source>
</evidence>
<dbReference type="InterPro" id="IPR034804">
    <property type="entry name" value="SQR/QFR_C/D"/>
</dbReference>
<keyword evidence="7 8" id="KW-0472">Membrane</keyword>
<reference evidence="9" key="1">
    <citation type="journal article" date="2014" name="Genome Biol. Evol.">
        <title>Pangenome evidence for extensive interdomain horizontal transfer affecting lineage core and shell genes in uncultured planktonic thaumarchaeota and euryarchaeota.</title>
        <authorList>
            <person name="Deschamps P."/>
            <person name="Zivanovic Y."/>
            <person name="Moreira D."/>
            <person name="Rodriguez-Valera F."/>
            <person name="Lopez-Garcia P."/>
        </authorList>
    </citation>
    <scope>NUCLEOTIDE SEQUENCE</scope>
</reference>
<keyword evidence="2" id="KW-0349">Heme</keyword>
<feature type="transmembrane region" description="Helical" evidence="8">
    <location>
        <begin position="54"/>
        <end position="79"/>
    </location>
</feature>
<evidence type="ECO:0000256" key="6">
    <source>
        <dbReference type="ARBA" id="ARBA00023004"/>
    </source>
</evidence>